<proteinExistence type="inferred from homology"/>
<evidence type="ECO:0000256" key="2">
    <source>
        <dbReference type="ARBA" id="ARBA00005722"/>
    </source>
</evidence>
<keyword evidence="5" id="KW-0998">Cell outer membrane</keyword>
<dbReference type="OrthoDB" id="5290976at2"/>
<keyword evidence="8" id="KW-1185">Reference proteome</keyword>
<evidence type="ECO:0000256" key="1">
    <source>
        <dbReference type="ARBA" id="ARBA00004442"/>
    </source>
</evidence>
<evidence type="ECO:0000256" key="6">
    <source>
        <dbReference type="SAM" id="SignalP"/>
    </source>
</evidence>
<evidence type="ECO:0000256" key="5">
    <source>
        <dbReference type="ARBA" id="ARBA00023237"/>
    </source>
</evidence>
<organism evidence="7 8">
    <name type="scientific">Noviherbaspirillum saxi</name>
    <dbReference type="NCBI Taxonomy" id="2320863"/>
    <lineage>
        <taxon>Bacteria</taxon>
        <taxon>Pseudomonadati</taxon>
        <taxon>Pseudomonadota</taxon>
        <taxon>Betaproteobacteria</taxon>
        <taxon>Burkholderiales</taxon>
        <taxon>Oxalobacteraceae</taxon>
        <taxon>Noviherbaspirillum</taxon>
    </lineage>
</organism>
<dbReference type="Pfam" id="PF06629">
    <property type="entry name" value="MipA"/>
    <property type="match status" value="1"/>
</dbReference>
<keyword evidence="3 6" id="KW-0732">Signal</keyword>
<evidence type="ECO:0000256" key="4">
    <source>
        <dbReference type="ARBA" id="ARBA00023136"/>
    </source>
</evidence>
<name>A0A3A3FTC8_9BURK</name>
<protein>
    <submittedName>
        <fullName evidence="7">MipA/OmpV family protein</fullName>
    </submittedName>
</protein>
<reference evidence="8" key="1">
    <citation type="submission" date="2018-09" db="EMBL/GenBank/DDBJ databases">
        <authorList>
            <person name="Zhu H."/>
        </authorList>
    </citation>
    <scope>NUCLEOTIDE SEQUENCE [LARGE SCALE GENOMIC DNA]</scope>
    <source>
        <strain evidence="8">K1R23-30</strain>
    </source>
</reference>
<gene>
    <name evidence="7" type="ORF">D3871_12835</name>
</gene>
<sequence>MKNTFLRTGLLLACLHPFFSHADSLPKWELGVGLGALSVPDYRGSDQRSGYLFPTPYFVYRGDVIRADRSGMRAALFESDRLEINLSLNATLPGRDNDNSLRRGMEDLRPTMEVGPTADFRLWAASDDRLRMSFRLPVRAAYTVESSPRHIGWLFSPNLLLQLRDPAGMGGWKLGLQGGPVYATRDYNGYLYSVSAADAIAGRPAYAAGSGYAGMQATATLSKRFRHYWLGAFLRYDHLGGAVFADSPLVQRNNALTAGLAFAWVFGTSSQRVDADE</sequence>
<feature type="signal peptide" evidence="6">
    <location>
        <begin position="1"/>
        <end position="22"/>
    </location>
</feature>
<keyword evidence="4" id="KW-0472">Membrane</keyword>
<accession>A0A3A3FTC8</accession>
<dbReference type="PANTHER" id="PTHR38776">
    <property type="entry name" value="MLTA-INTERACTING PROTEIN-RELATED"/>
    <property type="match status" value="1"/>
</dbReference>
<dbReference type="AlphaFoldDB" id="A0A3A3FTC8"/>
<dbReference type="RefSeq" id="WP_119769247.1">
    <property type="nucleotide sequence ID" value="NZ_QYUO01000001.1"/>
</dbReference>
<feature type="chain" id="PRO_5017434121" evidence="6">
    <location>
        <begin position="23"/>
        <end position="277"/>
    </location>
</feature>
<evidence type="ECO:0000313" key="7">
    <source>
        <dbReference type="EMBL" id="RJF99306.1"/>
    </source>
</evidence>
<dbReference type="PANTHER" id="PTHR38776:SF1">
    <property type="entry name" value="MLTA-INTERACTING PROTEIN-RELATED"/>
    <property type="match status" value="1"/>
</dbReference>
<dbReference type="InterPro" id="IPR010583">
    <property type="entry name" value="MipA"/>
</dbReference>
<comment type="similarity">
    <text evidence="2">Belongs to the MipA/OmpV family.</text>
</comment>
<dbReference type="EMBL" id="QYUO01000001">
    <property type="protein sequence ID" value="RJF99306.1"/>
    <property type="molecule type" value="Genomic_DNA"/>
</dbReference>
<dbReference type="Proteomes" id="UP000265955">
    <property type="component" value="Unassembled WGS sequence"/>
</dbReference>
<dbReference type="GO" id="GO:0009279">
    <property type="term" value="C:cell outer membrane"/>
    <property type="evidence" value="ECO:0007669"/>
    <property type="project" value="UniProtKB-SubCell"/>
</dbReference>
<evidence type="ECO:0000313" key="8">
    <source>
        <dbReference type="Proteomes" id="UP000265955"/>
    </source>
</evidence>
<comment type="caution">
    <text evidence="7">The sequence shown here is derived from an EMBL/GenBank/DDBJ whole genome shotgun (WGS) entry which is preliminary data.</text>
</comment>
<comment type="subcellular location">
    <subcellularLocation>
        <location evidence="1">Cell outer membrane</location>
    </subcellularLocation>
</comment>
<evidence type="ECO:0000256" key="3">
    <source>
        <dbReference type="ARBA" id="ARBA00022729"/>
    </source>
</evidence>